<proteinExistence type="inferred from homology"/>
<comment type="subcellular location">
    <subcellularLocation>
        <location evidence="1">Membrane</location>
        <topology evidence="1">Multi-pass membrane protein</topology>
    </subcellularLocation>
</comment>
<evidence type="ECO:0000256" key="7">
    <source>
        <dbReference type="PIRNR" id="PIRNR002744"/>
    </source>
</evidence>
<evidence type="ECO:0000313" key="9">
    <source>
        <dbReference type="EMBL" id="GAA4163080.1"/>
    </source>
</evidence>
<comment type="caution">
    <text evidence="9">The sequence shown here is derived from an EMBL/GenBank/DDBJ whole genome shotgun (WGS) entry which is preliminary data.</text>
</comment>
<protein>
    <submittedName>
        <fullName evidence="9">Cytosine permease</fullName>
    </submittedName>
</protein>
<dbReference type="InterPro" id="IPR026030">
    <property type="entry name" value="Pur-cyt_permease_Fcy2/21/22"/>
</dbReference>
<organism evidence="9 10">
    <name type="scientific">Gryllotalpicola daejeonensis</name>
    <dbReference type="NCBI Taxonomy" id="993087"/>
    <lineage>
        <taxon>Bacteria</taxon>
        <taxon>Bacillati</taxon>
        <taxon>Actinomycetota</taxon>
        <taxon>Actinomycetes</taxon>
        <taxon>Micrococcales</taxon>
        <taxon>Microbacteriaceae</taxon>
        <taxon>Gryllotalpicola</taxon>
    </lineage>
</organism>
<keyword evidence="6 7" id="KW-0472">Membrane</keyword>
<comment type="similarity">
    <text evidence="2 7">Belongs to the purine-cytosine permease (2.A.39) family.</text>
</comment>
<feature type="transmembrane region" description="Helical" evidence="8">
    <location>
        <begin position="242"/>
        <end position="269"/>
    </location>
</feature>
<evidence type="ECO:0000256" key="3">
    <source>
        <dbReference type="ARBA" id="ARBA00022448"/>
    </source>
</evidence>
<feature type="transmembrane region" description="Helical" evidence="8">
    <location>
        <begin position="110"/>
        <end position="127"/>
    </location>
</feature>
<name>A0ABP7ZLH3_9MICO</name>
<evidence type="ECO:0000256" key="5">
    <source>
        <dbReference type="ARBA" id="ARBA00022989"/>
    </source>
</evidence>
<reference evidence="9" key="2">
    <citation type="submission" date="2023-12" db="EMBL/GenBank/DDBJ databases">
        <authorList>
            <person name="Sun Q."/>
            <person name="Inoue M."/>
        </authorList>
    </citation>
    <scope>NUCLEOTIDE SEQUENCE</scope>
    <source>
        <strain evidence="9">JCM 17590</strain>
    </source>
</reference>
<keyword evidence="3 7" id="KW-0813">Transport</keyword>
<evidence type="ECO:0000313" key="10">
    <source>
        <dbReference type="Proteomes" id="UP001415169"/>
    </source>
</evidence>
<dbReference type="InterPro" id="IPR001248">
    <property type="entry name" value="Pur-cyt_permease"/>
</dbReference>
<feature type="transmembrane region" description="Helical" evidence="8">
    <location>
        <begin position="357"/>
        <end position="378"/>
    </location>
</feature>
<feature type="transmembrane region" description="Helical" evidence="8">
    <location>
        <begin position="50"/>
        <end position="73"/>
    </location>
</feature>
<feature type="transmembrane region" description="Helical" evidence="8">
    <location>
        <begin position="327"/>
        <end position="345"/>
    </location>
</feature>
<feature type="transmembrane region" description="Helical" evidence="8">
    <location>
        <begin position="289"/>
        <end position="315"/>
    </location>
</feature>
<accession>A0ABP7ZLH3</accession>
<evidence type="ECO:0000256" key="8">
    <source>
        <dbReference type="SAM" id="Phobius"/>
    </source>
</evidence>
<dbReference type="RefSeq" id="WP_344791921.1">
    <property type="nucleotide sequence ID" value="NZ_BAABBV010000001.1"/>
</dbReference>
<gene>
    <name evidence="9" type="ORF">GCM10022286_22970</name>
</gene>
<dbReference type="EMBL" id="BAABBV010000001">
    <property type="protein sequence ID" value="GAA4163080.1"/>
    <property type="molecule type" value="Genomic_DNA"/>
</dbReference>
<evidence type="ECO:0000256" key="1">
    <source>
        <dbReference type="ARBA" id="ARBA00004141"/>
    </source>
</evidence>
<dbReference type="Pfam" id="PF02133">
    <property type="entry name" value="Transp_cyt_pur"/>
    <property type="match status" value="1"/>
</dbReference>
<feature type="transmembrane region" description="Helical" evidence="8">
    <location>
        <begin position="440"/>
        <end position="460"/>
    </location>
</feature>
<dbReference type="PIRSF" id="PIRSF002744">
    <property type="entry name" value="Pur-cyt_permease"/>
    <property type="match status" value="1"/>
</dbReference>
<feature type="transmembrane region" description="Helical" evidence="8">
    <location>
        <begin position="399"/>
        <end position="420"/>
    </location>
</feature>
<sequence>MTSTPTAPAAPASTIIEPGGIEAIPADRRHGSPWQLFATWSSPNLEFATVYVGLIAVAFFGLNLPAAILAIVIGNALGSLTQGILSTWGPREGLAQLVLSRTAFGTRGNILPAAINTIMAGLGWFATNSVSGTLALSALTGMPAWLALVIVVVVQVGLAFVGHDLVQHFERYAAIVLGIIFLIACIVIFAHTGDGAAPKGAGWHFGGFMLTVSAAFGYAAGWNPYASDYTRYQKKDVSKLQLGLAAGLGDFVSCTVLMIAGAASVYILFPGENPTDSFVHSLPTWLRDLTLLAIAVGAIAANALNIYSGAMSFLAAGIKIRFGLRRAIIALGFGIIGFVIALIAVLDAHFEEWYENFLLVIAYWIAPWLGVVLVDRFLRRGTSIAELVTDHAKYRNWAGPIALVVAGAISIWLFSNQTFYAGLIVTATTPKGGTSPIGDITPFVGFVLAAVIYWALFVALKVRLGGPLESEPDLVVGVDAADEVA</sequence>
<feature type="transmembrane region" description="Helical" evidence="8">
    <location>
        <begin position="133"/>
        <end position="160"/>
    </location>
</feature>
<dbReference type="PANTHER" id="PTHR31806">
    <property type="entry name" value="PURINE-CYTOSINE PERMEASE FCY2-RELATED"/>
    <property type="match status" value="1"/>
</dbReference>
<feature type="transmembrane region" description="Helical" evidence="8">
    <location>
        <begin position="172"/>
        <end position="191"/>
    </location>
</feature>
<keyword evidence="4 8" id="KW-0812">Transmembrane</keyword>
<evidence type="ECO:0000256" key="4">
    <source>
        <dbReference type="ARBA" id="ARBA00022692"/>
    </source>
</evidence>
<dbReference type="Proteomes" id="UP001415169">
    <property type="component" value="Unassembled WGS sequence"/>
</dbReference>
<evidence type="ECO:0000256" key="6">
    <source>
        <dbReference type="ARBA" id="ARBA00023136"/>
    </source>
</evidence>
<reference evidence="9" key="1">
    <citation type="journal article" date="2014" name="Int. J. Syst. Evol. Microbiol.">
        <title>Complete genome of a new Firmicutes species belonging to the dominant human colonic microbiota ('Ruminococcus bicirculans') reveals two chromosomes and a selective capacity to utilize plant glucans.</title>
        <authorList>
            <consortium name="NISC Comparative Sequencing Program"/>
            <person name="Wegmann U."/>
            <person name="Louis P."/>
            <person name="Goesmann A."/>
            <person name="Henrissat B."/>
            <person name="Duncan S.H."/>
            <person name="Flint H.J."/>
        </authorList>
    </citation>
    <scope>NUCLEOTIDE SEQUENCE</scope>
    <source>
        <strain evidence="9">JCM 17590</strain>
    </source>
</reference>
<feature type="transmembrane region" description="Helical" evidence="8">
    <location>
        <begin position="203"/>
        <end position="221"/>
    </location>
</feature>
<evidence type="ECO:0000256" key="2">
    <source>
        <dbReference type="ARBA" id="ARBA00008974"/>
    </source>
</evidence>
<dbReference type="Gene3D" id="1.10.4160.10">
    <property type="entry name" value="Hydantoin permease"/>
    <property type="match status" value="1"/>
</dbReference>
<dbReference type="PANTHER" id="PTHR31806:SF1">
    <property type="entry name" value="PURINE-CYTOSINE PERMEASE FCY2-RELATED"/>
    <property type="match status" value="1"/>
</dbReference>
<keyword evidence="10" id="KW-1185">Reference proteome</keyword>
<keyword evidence="5 8" id="KW-1133">Transmembrane helix</keyword>